<dbReference type="Proteomes" id="UP000199387">
    <property type="component" value="Unassembled WGS sequence"/>
</dbReference>
<protein>
    <submittedName>
        <fullName evidence="2">SMI1 / KNR4 family (SUKH-1)</fullName>
    </submittedName>
</protein>
<dbReference type="SMART" id="SM00860">
    <property type="entry name" value="SMI1_KNR4"/>
    <property type="match status" value="1"/>
</dbReference>
<sequence>MARKDLQWEFSSDPITEGDIQAVGEKLGVIFPKDYVQTAKKHHGGYPEPNRFMVEGVERVLGVLYSFDPEHEDGDLLTNNEDYRDEHGIPKQVVIFGEDPAGNFLCFDFRKDPKQPSIIFWNHEREGGDPKVVTHTFEDFLLMLH</sequence>
<dbReference type="OrthoDB" id="8657476at2"/>
<dbReference type="SUPFAM" id="SSF160631">
    <property type="entry name" value="SMI1/KNR4-like"/>
    <property type="match status" value="1"/>
</dbReference>
<dbReference type="InterPro" id="IPR037883">
    <property type="entry name" value="Knr4/Smi1-like_sf"/>
</dbReference>
<dbReference type="Pfam" id="PF09346">
    <property type="entry name" value="SMI1_KNR4"/>
    <property type="match status" value="1"/>
</dbReference>
<dbReference type="InterPro" id="IPR018958">
    <property type="entry name" value="Knr4/Smi1-like_dom"/>
</dbReference>
<dbReference type="EMBL" id="FMZA01000012">
    <property type="protein sequence ID" value="SDC64649.1"/>
    <property type="molecule type" value="Genomic_DNA"/>
</dbReference>
<feature type="domain" description="Knr4/Smi1-like" evidence="1">
    <location>
        <begin position="14"/>
        <end position="143"/>
    </location>
</feature>
<dbReference type="Gene3D" id="3.40.1580.10">
    <property type="entry name" value="SMI1/KNR4-like"/>
    <property type="match status" value="1"/>
</dbReference>
<accession>A0A1G6NA11</accession>
<name>A0A1G6NA11_9BACL</name>
<organism evidence="2 3">
    <name type="scientific">Melghirimyces thermohalophilus</name>
    <dbReference type="NCBI Taxonomy" id="1236220"/>
    <lineage>
        <taxon>Bacteria</taxon>
        <taxon>Bacillati</taxon>
        <taxon>Bacillota</taxon>
        <taxon>Bacilli</taxon>
        <taxon>Bacillales</taxon>
        <taxon>Thermoactinomycetaceae</taxon>
        <taxon>Melghirimyces</taxon>
    </lineage>
</organism>
<evidence type="ECO:0000313" key="2">
    <source>
        <dbReference type="EMBL" id="SDC64649.1"/>
    </source>
</evidence>
<keyword evidence="3" id="KW-1185">Reference proteome</keyword>
<evidence type="ECO:0000259" key="1">
    <source>
        <dbReference type="SMART" id="SM00860"/>
    </source>
</evidence>
<dbReference type="RefSeq" id="WP_091570505.1">
    <property type="nucleotide sequence ID" value="NZ_FMZA01000012.1"/>
</dbReference>
<gene>
    <name evidence="2" type="ORF">SAMN04488112_11268</name>
</gene>
<proteinExistence type="predicted"/>
<dbReference type="STRING" id="1236220.SAMN04488112_11268"/>
<evidence type="ECO:0000313" key="3">
    <source>
        <dbReference type="Proteomes" id="UP000199387"/>
    </source>
</evidence>
<reference evidence="2 3" key="1">
    <citation type="submission" date="2016-10" db="EMBL/GenBank/DDBJ databases">
        <authorList>
            <person name="de Groot N.N."/>
        </authorList>
    </citation>
    <scope>NUCLEOTIDE SEQUENCE [LARGE SCALE GENOMIC DNA]</scope>
    <source>
        <strain evidence="2 3">DSM 45514</strain>
    </source>
</reference>
<dbReference type="AlphaFoldDB" id="A0A1G6NA11"/>